<dbReference type="GO" id="GO:0004252">
    <property type="term" value="F:serine-type endopeptidase activity"/>
    <property type="evidence" value="ECO:0007669"/>
    <property type="project" value="InterPro"/>
</dbReference>
<name>A0A087ATE3_9BIFI</name>
<dbReference type="InterPro" id="IPR036034">
    <property type="entry name" value="PDZ_sf"/>
</dbReference>
<feature type="region of interest" description="Disordered" evidence="3">
    <location>
        <begin position="1"/>
        <end position="203"/>
    </location>
</feature>
<keyword evidence="7" id="KW-1185">Reference proteome</keyword>
<keyword evidence="4" id="KW-0472">Membrane</keyword>
<dbReference type="InterPro" id="IPR051201">
    <property type="entry name" value="Chloro_Bact_Ser_Proteases"/>
</dbReference>
<dbReference type="PROSITE" id="PS50106">
    <property type="entry name" value="PDZ"/>
    <property type="match status" value="1"/>
</dbReference>
<dbReference type="STRING" id="1688.BCUN_1359"/>
<dbReference type="Pfam" id="PF13180">
    <property type="entry name" value="PDZ_2"/>
    <property type="match status" value="1"/>
</dbReference>
<comment type="caution">
    <text evidence="6">The sequence shown here is derived from an EMBL/GenBank/DDBJ whole genome shotgun (WGS) entry which is preliminary data.</text>
</comment>
<evidence type="ECO:0000256" key="4">
    <source>
        <dbReference type="SAM" id="Phobius"/>
    </source>
</evidence>
<feature type="transmembrane region" description="Helical" evidence="4">
    <location>
        <begin position="208"/>
        <end position="230"/>
    </location>
</feature>
<protein>
    <submittedName>
        <fullName evidence="6">DO serine protease</fullName>
        <ecNumber evidence="6">3.4.21.107</ecNumber>
    </submittedName>
</protein>
<feature type="compositionally biased region" description="Polar residues" evidence="3">
    <location>
        <begin position="56"/>
        <end position="70"/>
    </location>
</feature>
<dbReference type="PANTHER" id="PTHR43343">
    <property type="entry name" value="PEPTIDASE S12"/>
    <property type="match status" value="1"/>
</dbReference>
<dbReference type="EMBL" id="JGYV01000011">
    <property type="protein sequence ID" value="KFI62043.1"/>
    <property type="molecule type" value="Genomic_DNA"/>
</dbReference>
<feature type="region of interest" description="Disordered" evidence="3">
    <location>
        <begin position="241"/>
        <end position="262"/>
    </location>
</feature>
<dbReference type="OrthoDB" id="9758917at2"/>
<feature type="compositionally biased region" description="Low complexity" evidence="3">
    <location>
        <begin position="154"/>
        <end position="163"/>
    </location>
</feature>
<evidence type="ECO:0000313" key="6">
    <source>
        <dbReference type="EMBL" id="KFI62043.1"/>
    </source>
</evidence>
<dbReference type="Pfam" id="PF13365">
    <property type="entry name" value="Trypsin_2"/>
    <property type="match status" value="1"/>
</dbReference>
<gene>
    <name evidence="6" type="ORF">BCUN_1359</name>
</gene>
<dbReference type="EC" id="3.4.21.107" evidence="6"/>
<evidence type="ECO:0000256" key="2">
    <source>
        <dbReference type="ARBA" id="ARBA00022801"/>
    </source>
</evidence>
<keyword evidence="1 6" id="KW-0645">Protease</keyword>
<proteinExistence type="predicted"/>
<evidence type="ECO:0000256" key="1">
    <source>
        <dbReference type="ARBA" id="ARBA00022670"/>
    </source>
</evidence>
<organism evidence="6 7">
    <name type="scientific">Bifidobacterium cuniculi</name>
    <dbReference type="NCBI Taxonomy" id="1688"/>
    <lineage>
        <taxon>Bacteria</taxon>
        <taxon>Bacillati</taxon>
        <taxon>Actinomycetota</taxon>
        <taxon>Actinomycetes</taxon>
        <taxon>Bifidobacteriales</taxon>
        <taxon>Bifidobacteriaceae</taxon>
        <taxon>Bifidobacterium</taxon>
    </lineage>
</organism>
<feature type="compositionally biased region" description="Basic and acidic residues" evidence="3">
    <location>
        <begin position="192"/>
        <end position="201"/>
    </location>
</feature>
<dbReference type="PRINTS" id="PR00834">
    <property type="entry name" value="PROTEASES2C"/>
</dbReference>
<dbReference type="InterPro" id="IPR009003">
    <property type="entry name" value="Peptidase_S1_PA"/>
</dbReference>
<feature type="compositionally biased region" description="Polar residues" evidence="3">
    <location>
        <begin position="1"/>
        <end position="10"/>
    </location>
</feature>
<feature type="region of interest" description="Disordered" evidence="3">
    <location>
        <begin position="568"/>
        <end position="587"/>
    </location>
</feature>
<feature type="compositionally biased region" description="Polar residues" evidence="3">
    <location>
        <begin position="17"/>
        <end position="38"/>
    </location>
</feature>
<evidence type="ECO:0000259" key="5">
    <source>
        <dbReference type="PROSITE" id="PS50106"/>
    </source>
</evidence>
<feature type="domain" description="PDZ" evidence="5">
    <location>
        <begin position="463"/>
        <end position="530"/>
    </location>
</feature>
<dbReference type="eggNOG" id="COG0265">
    <property type="taxonomic scope" value="Bacteria"/>
</dbReference>
<dbReference type="AlphaFoldDB" id="A0A087ATE3"/>
<evidence type="ECO:0000313" key="7">
    <source>
        <dbReference type="Proteomes" id="UP000029067"/>
    </source>
</evidence>
<feature type="compositionally biased region" description="Low complexity" evidence="3">
    <location>
        <begin position="241"/>
        <end position="255"/>
    </location>
</feature>
<dbReference type="InterPro" id="IPR001478">
    <property type="entry name" value="PDZ"/>
</dbReference>
<dbReference type="GO" id="GO:0006508">
    <property type="term" value="P:proteolysis"/>
    <property type="evidence" value="ECO:0007669"/>
    <property type="project" value="UniProtKB-KW"/>
</dbReference>
<dbReference type="PANTHER" id="PTHR43343:SF3">
    <property type="entry name" value="PROTEASE DO-LIKE 8, CHLOROPLASTIC"/>
    <property type="match status" value="1"/>
</dbReference>
<dbReference type="Gene3D" id="2.30.42.10">
    <property type="match status" value="1"/>
</dbReference>
<dbReference type="Gene3D" id="2.40.10.120">
    <property type="match status" value="1"/>
</dbReference>
<dbReference type="InterPro" id="IPR001940">
    <property type="entry name" value="Peptidase_S1C"/>
</dbReference>
<keyword evidence="2 6" id="KW-0378">Hydrolase</keyword>
<evidence type="ECO:0000256" key="3">
    <source>
        <dbReference type="SAM" id="MobiDB-lite"/>
    </source>
</evidence>
<accession>A0A087ATE3</accession>
<dbReference type="Proteomes" id="UP000029067">
    <property type="component" value="Unassembled WGS sequence"/>
</dbReference>
<reference evidence="6 7" key="1">
    <citation type="submission" date="2014-03" db="EMBL/GenBank/DDBJ databases">
        <title>Genomics of Bifidobacteria.</title>
        <authorList>
            <person name="Ventura M."/>
            <person name="Milani C."/>
            <person name="Lugli G.A."/>
        </authorList>
    </citation>
    <scope>NUCLEOTIDE SEQUENCE [LARGE SCALE GENOMIC DNA]</scope>
    <source>
        <strain evidence="6 7">LMG 10738</strain>
    </source>
</reference>
<dbReference type="SUPFAM" id="SSF50156">
    <property type="entry name" value="PDZ domain-like"/>
    <property type="match status" value="1"/>
</dbReference>
<dbReference type="SMART" id="SM00228">
    <property type="entry name" value="PDZ"/>
    <property type="match status" value="1"/>
</dbReference>
<sequence length="602" mass="62700">MNRTSLNGETVTDENKTSWQSDPQRQQPADDAPSTNDVYPTDVLHPTHDNEPTDGTARSTEGATRPTAPTQALPPLSDTAVQSHATGGQDVDPAYDTSEDSAESPDGPYRPAPQYGAYGPVPEQVREQQRAASQPPVPPQNQSQQPPLFGLPFQNQNQGQHQQMPAGARPQQSTGQVPPTGGQVPNWPPYGDHGDSGKTPEPRQANGVLVGVVSAIVTAALCLGLGYMALTSGWVNIPRAGSSSSLTSSGSDSNGTAVVDGSESPDWVAVSKKVSSSVVSIQTTLADGEADGSGVIINKEGYVLTNNHVVSGGQSITVTLSNGDIYKATVKGTDATTDLAVLKIENAPSDLNVAEFADSDDLAVGEPIMAIGNPLGYTGTTTTGIVSALNRPVSVMSDDQSTVVTNAVQIDAAINPGNSGGPTFNAAGQVIGINSSIATTATSSDTAGSIGIGFAIPSSLAKRVAQEIIQNGKVEHVALGVTITTGQVSVDGATRDAVIVQSVNDNSPAAKAGIRKGDAIIGFNGVSVENNYSLLGFVRAAAMDSTAKLTIVRDGKTMEVDVKLDQAEAQVNGTNRSEEEQEQDQQDYYQQFREWLEQQQNR</sequence>
<dbReference type="SUPFAM" id="SSF50494">
    <property type="entry name" value="Trypsin-like serine proteases"/>
    <property type="match status" value="1"/>
</dbReference>
<keyword evidence="4" id="KW-0812">Transmembrane</keyword>
<keyword evidence="4" id="KW-1133">Transmembrane helix</keyword>